<evidence type="ECO:0000313" key="2">
    <source>
        <dbReference type="Proteomes" id="UP001153678"/>
    </source>
</evidence>
<dbReference type="EMBL" id="CAMKVN010005418">
    <property type="protein sequence ID" value="CAI2188805.1"/>
    <property type="molecule type" value="Genomic_DNA"/>
</dbReference>
<dbReference type="AlphaFoldDB" id="A0A9W4T101"/>
<keyword evidence="2" id="KW-1185">Reference proteome</keyword>
<name>A0A9W4T101_9GLOM</name>
<comment type="caution">
    <text evidence="1">The sequence shown here is derived from an EMBL/GenBank/DDBJ whole genome shotgun (WGS) entry which is preliminary data.</text>
</comment>
<gene>
    <name evidence="1" type="ORF">FWILDA_LOCUS13764</name>
</gene>
<feature type="non-terminal residue" evidence="1">
    <location>
        <position position="1"/>
    </location>
</feature>
<accession>A0A9W4T101</accession>
<evidence type="ECO:0000313" key="1">
    <source>
        <dbReference type="EMBL" id="CAI2188805.1"/>
    </source>
</evidence>
<protein>
    <submittedName>
        <fullName evidence="1">13705_t:CDS:1</fullName>
    </submittedName>
</protein>
<organism evidence="1 2">
    <name type="scientific">Funneliformis geosporum</name>
    <dbReference type="NCBI Taxonomy" id="1117311"/>
    <lineage>
        <taxon>Eukaryota</taxon>
        <taxon>Fungi</taxon>
        <taxon>Fungi incertae sedis</taxon>
        <taxon>Mucoromycota</taxon>
        <taxon>Glomeromycotina</taxon>
        <taxon>Glomeromycetes</taxon>
        <taxon>Glomerales</taxon>
        <taxon>Glomeraceae</taxon>
        <taxon>Funneliformis</taxon>
    </lineage>
</organism>
<proteinExistence type="predicted"/>
<sequence>ETPQVWNGINKYRVELFEDKTFISEHIKKAVLRYTYWSRRIEEVL</sequence>
<reference evidence="1" key="1">
    <citation type="submission" date="2022-08" db="EMBL/GenBank/DDBJ databases">
        <authorList>
            <person name="Kallberg Y."/>
            <person name="Tangrot J."/>
            <person name="Rosling A."/>
        </authorList>
    </citation>
    <scope>NUCLEOTIDE SEQUENCE</scope>
    <source>
        <strain evidence="1">Wild A</strain>
    </source>
</reference>
<dbReference type="Proteomes" id="UP001153678">
    <property type="component" value="Unassembled WGS sequence"/>
</dbReference>